<proteinExistence type="predicted"/>
<dbReference type="Proteomes" id="UP000030645">
    <property type="component" value="Unassembled WGS sequence"/>
</dbReference>
<protein>
    <submittedName>
        <fullName evidence="1">Uncharacterized protein</fullName>
    </submittedName>
</protein>
<accession>W9SEP6</accession>
<dbReference type="EMBL" id="KE346191">
    <property type="protein sequence ID" value="EXC29354.1"/>
    <property type="molecule type" value="Genomic_DNA"/>
</dbReference>
<evidence type="ECO:0000313" key="1">
    <source>
        <dbReference type="EMBL" id="EXC29354.1"/>
    </source>
</evidence>
<keyword evidence="2" id="KW-1185">Reference proteome</keyword>
<organism evidence="1 2">
    <name type="scientific">Morus notabilis</name>
    <dbReference type="NCBI Taxonomy" id="981085"/>
    <lineage>
        <taxon>Eukaryota</taxon>
        <taxon>Viridiplantae</taxon>
        <taxon>Streptophyta</taxon>
        <taxon>Embryophyta</taxon>
        <taxon>Tracheophyta</taxon>
        <taxon>Spermatophyta</taxon>
        <taxon>Magnoliopsida</taxon>
        <taxon>eudicotyledons</taxon>
        <taxon>Gunneridae</taxon>
        <taxon>Pentapetalae</taxon>
        <taxon>rosids</taxon>
        <taxon>fabids</taxon>
        <taxon>Rosales</taxon>
        <taxon>Moraceae</taxon>
        <taxon>Moreae</taxon>
        <taxon>Morus</taxon>
    </lineage>
</organism>
<name>W9SEP6_9ROSA</name>
<reference evidence="2" key="1">
    <citation type="submission" date="2013-01" db="EMBL/GenBank/DDBJ databases">
        <title>Draft Genome Sequence of a Mulberry Tree, Morus notabilis C.K. Schneid.</title>
        <authorList>
            <person name="He N."/>
            <person name="Zhao S."/>
        </authorList>
    </citation>
    <scope>NUCLEOTIDE SEQUENCE</scope>
</reference>
<sequence length="78" mass="8836">MQVMLLDEFLNFMDARKSKKLMKNPCHSIDCTTKISTLQETLPCIPPNDLPSREALKEILPPILPSDELSSHDLKISD</sequence>
<dbReference type="AlphaFoldDB" id="W9SEP6"/>
<gene>
    <name evidence="1" type="ORF">L484_021662</name>
</gene>
<evidence type="ECO:0000313" key="2">
    <source>
        <dbReference type="Proteomes" id="UP000030645"/>
    </source>
</evidence>